<comment type="caution">
    <text evidence="6">The sequence shown here is derived from an EMBL/GenBank/DDBJ whole genome shotgun (WGS) entry which is preliminary data.</text>
</comment>
<accession>A0ABQ1SIC3</accession>
<gene>
    <name evidence="6" type="ORF">GCM10011413_04200</name>
</gene>
<comment type="catalytic activity">
    <reaction evidence="4">
        <text>a 2'-deoxyadenosine in DNA + S-adenosyl-L-methionine = an N(6)-methyl-2'-deoxyadenosine in DNA + S-adenosyl-L-homocysteine + H(+)</text>
        <dbReference type="Rhea" id="RHEA:15197"/>
        <dbReference type="Rhea" id="RHEA-COMP:12418"/>
        <dbReference type="Rhea" id="RHEA-COMP:12419"/>
        <dbReference type="ChEBI" id="CHEBI:15378"/>
        <dbReference type="ChEBI" id="CHEBI:57856"/>
        <dbReference type="ChEBI" id="CHEBI:59789"/>
        <dbReference type="ChEBI" id="CHEBI:90615"/>
        <dbReference type="ChEBI" id="CHEBI:90616"/>
        <dbReference type="EC" id="2.1.1.72"/>
    </reaction>
</comment>
<dbReference type="InterPro" id="IPR050953">
    <property type="entry name" value="N4_N6_ade-DNA_methylase"/>
</dbReference>
<evidence type="ECO:0000256" key="2">
    <source>
        <dbReference type="ARBA" id="ARBA00022603"/>
    </source>
</evidence>
<organism evidence="6 7">
    <name type="scientific">Pedobacter psychrotolerans</name>
    <dbReference type="NCBI Taxonomy" id="1843235"/>
    <lineage>
        <taxon>Bacteria</taxon>
        <taxon>Pseudomonadati</taxon>
        <taxon>Bacteroidota</taxon>
        <taxon>Sphingobacteriia</taxon>
        <taxon>Sphingobacteriales</taxon>
        <taxon>Sphingobacteriaceae</taxon>
        <taxon>Pedobacter</taxon>
    </lineage>
</organism>
<evidence type="ECO:0000256" key="1">
    <source>
        <dbReference type="ARBA" id="ARBA00011900"/>
    </source>
</evidence>
<dbReference type="RefSeq" id="WP_188754079.1">
    <property type="nucleotide sequence ID" value="NZ_BMJO01000001.1"/>
</dbReference>
<sequence length="236" mass="27349">MTGYNEAFIIDKKTRDALIQASPKNGEIIRPILRGRDIKKYTASFADQYIINTHNGSKNGAKAINAKNDYPAIFEHLQQYETALAKRQDKGQHWSNLRNCAYLEDLEKEKIIWIELTDHPNFTLDKTGIYLNNTIFFMTGLHLKYLLTYLNSRLCEWYFDKIAATSGVGTRRWIKIYIDQICAIKPNPILEEEMNMLADKALKNNSKETLKEIDLAFYKLFDLDSDQIDVVEKANL</sequence>
<evidence type="ECO:0000256" key="3">
    <source>
        <dbReference type="ARBA" id="ARBA00022679"/>
    </source>
</evidence>
<protein>
    <recommendedName>
        <fullName evidence="1">site-specific DNA-methyltransferase (adenine-specific)</fullName>
        <ecNumber evidence="1">2.1.1.72</ecNumber>
    </recommendedName>
</protein>
<reference evidence="7" key="1">
    <citation type="journal article" date="2019" name="Int. J. Syst. Evol. Microbiol.">
        <title>The Global Catalogue of Microorganisms (GCM) 10K type strain sequencing project: providing services to taxonomists for standard genome sequencing and annotation.</title>
        <authorList>
            <consortium name="The Broad Institute Genomics Platform"/>
            <consortium name="The Broad Institute Genome Sequencing Center for Infectious Disease"/>
            <person name="Wu L."/>
            <person name="Ma J."/>
        </authorList>
    </citation>
    <scope>NUCLEOTIDE SEQUENCE [LARGE SCALE GENOMIC DNA]</scope>
    <source>
        <strain evidence="7">CGMCC 1.15644</strain>
    </source>
</reference>
<dbReference type="EMBL" id="BMJO01000001">
    <property type="protein sequence ID" value="GGE41479.1"/>
    <property type="molecule type" value="Genomic_DNA"/>
</dbReference>
<evidence type="ECO:0000313" key="7">
    <source>
        <dbReference type="Proteomes" id="UP000622648"/>
    </source>
</evidence>
<evidence type="ECO:0000256" key="4">
    <source>
        <dbReference type="ARBA" id="ARBA00047942"/>
    </source>
</evidence>
<dbReference type="InterPro" id="IPR025931">
    <property type="entry name" value="TaqI_C"/>
</dbReference>
<name>A0ABQ1SIC3_9SPHI</name>
<keyword evidence="3" id="KW-0808">Transferase</keyword>
<dbReference type="Proteomes" id="UP000622648">
    <property type="component" value="Unassembled WGS sequence"/>
</dbReference>
<evidence type="ECO:0000313" key="6">
    <source>
        <dbReference type="EMBL" id="GGE41479.1"/>
    </source>
</evidence>
<dbReference type="EC" id="2.1.1.72" evidence="1"/>
<proteinExistence type="predicted"/>
<evidence type="ECO:0000259" key="5">
    <source>
        <dbReference type="Pfam" id="PF12950"/>
    </source>
</evidence>
<dbReference type="Pfam" id="PF12950">
    <property type="entry name" value="TaqI_C"/>
    <property type="match status" value="1"/>
</dbReference>
<dbReference type="PANTHER" id="PTHR33841">
    <property type="entry name" value="DNA METHYLTRANSFERASE YEEA-RELATED"/>
    <property type="match status" value="1"/>
</dbReference>
<keyword evidence="2" id="KW-0489">Methyltransferase</keyword>
<dbReference type="PANTHER" id="PTHR33841:SF1">
    <property type="entry name" value="DNA METHYLTRANSFERASE A"/>
    <property type="match status" value="1"/>
</dbReference>
<feature type="domain" description="TaqI-like C-terminal specificity" evidence="5">
    <location>
        <begin position="31"/>
        <end position="181"/>
    </location>
</feature>
<keyword evidence="7" id="KW-1185">Reference proteome</keyword>